<accession>A0A7X2T4I5</accession>
<keyword evidence="3" id="KW-0012">Acyltransferase</keyword>
<feature type="transmembrane region" description="Helical" evidence="1">
    <location>
        <begin position="7"/>
        <end position="25"/>
    </location>
</feature>
<dbReference type="PANTHER" id="PTHR37312">
    <property type="entry name" value="MEMBRANE-BOUND ACYLTRANSFERASE YKRP-RELATED"/>
    <property type="match status" value="1"/>
</dbReference>
<evidence type="ECO:0000313" key="4">
    <source>
        <dbReference type="Proteomes" id="UP000470082"/>
    </source>
</evidence>
<dbReference type="AlphaFoldDB" id="A0A7X2T4I5"/>
<feature type="domain" description="Acyltransferase 3" evidence="2">
    <location>
        <begin position="7"/>
        <end position="299"/>
    </location>
</feature>
<evidence type="ECO:0000313" key="3">
    <source>
        <dbReference type="EMBL" id="MSS01866.1"/>
    </source>
</evidence>
<keyword evidence="1" id="KW-0472">Membrane</keyword>
<organism evidence="3 4">
    <name type="scientific">Floccifex porci</name>
    <dbReference type="NCBI Taxonomy" id="2606629"/>
    <lineage>
        <taxon>Bacteria</taxon>
        <taxon>Bacillati</taxon>
        <taxon>Bacillota</taxon>
        <taxon>Erysipelotrichia</taxon>
        <taxon>Erysipelotrichales</taxon>
        <taxon>Erysipelotrichaceae</taxon>
        <taxon>Floccifex</taxon>
    </lineage>
</organism>
<gene>
    <name evidence="3" type="ORF">FYJ50_07115</name>
</gene>
<comment type="caution">
    <text evidence="3">The sequence shown here is derived from an EMBL/GenBank/DDBJ whole genome shotgun (WGS) entry which is preliminary data.</text>
</comment>
<keyword evidence="4" id="KW-1185">Reference proteome</keyword>
<evidence type="ECO:0000259" key="2">
    <source>
        <dbReference type="Pfam" id="PF01757"/>
    </source>
</evidence>
<dbReference type="InterPro" id="IPR002656">
    <property type="entry name" value="Acyl_transf_3_dom"/>
</dbReference>
<sequence length="328" mass="38975">MKQRDSFFDNYKAFLILCVVLAHFLNHFKPDFEIANIIRIFVYFFHVPAFVFISGYFAHKKDIKSLIRQLAFPYLLFQLVYYGMYQLIDHNVSFSIYDPYFTLWYIIALFFWRLILNVAEDNKYLLPVSIISALLIGFLPDELDYFSIYRVFSFFPFFVLGHQFKKDRFMELKSKPFIKYISFMALFILFLFVCRHYEAIDLEVLNYQDSYENLGVDSSGIVIHFILSCISFFCIFCIGFLIPLKTTPFTMIGRNTMSVYLLHGIIYKYISLGMNVLDYVDGRMDLLIYIILIIGLVYGLSVIPLNRYLNELYDRITGIPKRIYKWIC</sequence>
<feature type="transmembrane region" description="Helical" evidence="1">
    <location>
        <begin position="220"/>
        <end position="244"/>
    </location>
</feature>
<feature type="transmembrane region" description="Helical" evidence="1">
    <location>
        <begin position="70"/>
        <end position="88"/>
    </location>
</feature>
<keyword evidence="1" id="KW-0812">Transmembrane</keyword>
<feature type="transmembrane region" description="Helical" evidence="1">
    <location>
        <begin position="94"/>
        <end position="112"/>
    </location>
</feature>
<feature type="transmembrane region" description="Helical" evidence="1">
    <location>
        <begin position="286"/>
        <end position="305"/>
    </location>
</feature>
<dbReference type="PANTHER" id="PTHR37312:SF1">
    <property type="entry name" value="MEMBRANE-BOUND ACYLTRANSFERASE YKRP-RELATED"/>
    <property type="match status" value="1"/>
</dbReference>
<feature type="transmembrane region" description="Helical" evidence="1">
    <location>
        <begin position="256"/>
        <end position="274"/>
    </location>
</feature>
<name>A0A7X2T4I5_9FIRM</name>
<keyword evidence="3" id="KW-0808">Transferase</keyword>
<dbReference type="Pfam" id="PF01757">
    <property type="entry name" value="Acyl_transf_3"/>
    <property type="match status" value="1"/>
</dbReference>
<dbReference type="Proteomes" id="UP000470082">
    <property type="component" value="Unassembled WGS sequence"/>
</dbReference>
<evidence type="ECO:0000256" key="1">
    <source>
        <dbReference type="SAM" id="Phobius"/>
    </source>
</evidence>
<dbReference type="RefSeq" id="WP_154460542.1">
    <property type="nucleotide sequence ID" value="NZ_JAQYTQ010000038.1"/>
</dbReference>
<reference evidence="3 4" key="1">
    <citation type="submission" date="2019-08" db="EMBL/GenBank/DDBJ databases">
        <title>In-depth cultivation of the pig gut microbiome towards novel bacterial diversity and tailored functional studies.</title>
        <authorList>
            <person name="Wylensek D."/>
            <person name="Hitch T.C.A."/>
            <person name="Clavel T."/>
        </authorList>
    </citation>
    <scope>NUCLEOTIDE SEQUENCE [LARGE SCALE GENOMIC DNA]</scope>
    <source>
        <strain evidence="3 4">LKV-178-WT-2G</strain>
    </source>
</reference>
<feature type="transmembrane region" description="Helical" evidence="1">
    <location>
        <begin position="124"/>
        <end position="140"/>
    </location>
</feature>
<protein>
    <submittedName>
        <fullName evidence="3">Acyltransferase family protein</fullName>
    </submittedName>
</protein>
<dbReference type="InterPro" id="IPR052734">
    <property type="entry name" value="Nod_factor_acetyltransferase"/>
</dbReference>
<keyword evidence="1" id="KW-1133">Transmembrane helix</keyword>
<feature type="transmembrane region" description="Helical" evidence="1">
    <location>
        <begin position="37"/>
        <end position="58"/>
    </location>
</feature>
<feature type="transmembrane region" description="Helical" evidence="1">
    <location>
        <begin position="177"/>
        <end position="200"/>
    </location>
</feature>
<proteinExistence type="predicted"/>
<dbReference type="EMBL" id="VUMM01000014">
    <property type="protein sequence ID" value="MSS01866.1"/>
    <property type="molecule type" value="Genomic_DNA"/>
</dbReference>
<dbReference type="GO" id="GO:0016747">
    <property type="term" value="F:acyltransferase activity, transferring groups other than amino-acyl groups"/>
    <property type="evidence" value="ECO:0007669"/>
    <property type="project" value="InterPro"/>
</dbReference>
<feature type="transmembrane region" description="Helical" evidence="1">
    <location>
        <begin position="146"/>
        <end position="165"/>
    </location>
</feature>